<dbReference type="EMBL" id="AAHQMV010000042">
    <property type="protein sequence ID" value="EBZ2434676.1"/>
    <property type="molecule type" value="Genomic_DNA"/>
</dbReference>
<evidence type="ECO:0000313" key="4">
    <source>
        <dbReference type="EMBL" id="EBM9689286.1"/>
    </source>
</evidence>
<evidence type="ECO:0000313" key="5">
    <source>
        <dbReference type="EMBL" id="EBN0512920.1"/>
    </source>
</evidence>
<dbReference type="EMBL" id="AAHJMM010000032">
    <property type="protein sequence ID" value="EBW8726746.1"/>
    <property type="molecule type" value="Genomic_DNA"/>
</dbReference>
<dbReference type="EMBL" id="AAHHJF010000034">
    <property type="protein sequence ID" value="EBW5970447.1"/>
    <property type="molecule type" value="Genomic_DNA"/>
</dbReference>
<keyword evidence="2" id="KW-0472">Membrane</keyword>
<dbReference type="EMBL" id="AAKSAY010000053">
    <property type="protein sequence ID" value="ECV3653797.1"/>
    <property type="molecule type" value="Genomic_DNA"/>
</dbReference>
<dbReference type="EMBL" id="AAKWYY010000021">
    <property type="protein sequence ID" value="ECW6045437.1"/>
    <property type="molecule type" value="Genomic_DNA"/>
</dbReference>
<evidence type="ECO:0000313" key="18">
    <source>
        <dbReference type="EMBL" id="ECV0336902.1"/>
    </source>
</evidence>
<keyword evidence="24" id="KW-0067">ATP-binding</keyword>
<feature type="transmembrane region" description="Helical" evidence="2">
    <location>
        <begin position="356"/>
        <end position="374"/>
    </location>
</feature>
<evidence type="ECO:0000313" key="19">
    <source>
        <dbReference type="EMBL" id="ECV3653797.1"/>
    </source>
</evidence>
<dbReference type="EMBL" id="AAMFEG010000031">
    <property type="protein sequence ID" value="EDG7392417.1"/>
    <property type="molecule type" value="Genomic_DNA"/>
</dbReference>
<keyword evidence="2" id="KW-1133">Transmembrane helix</keyword>
<dbReference type="PROSITE" id="PS50893">
    <property type="entry name" value="ABC_TRANSPORTER_2"/>
    <property type="match status" value="1"/>
</dbReference>
<evidence type="ECO:0000313" key="22">
    <source>
        <dbReference type="EMBL" id="EDA6270013.1"/>
    </source>
</evidence>
<dbReference type="SUPFAM" id="SSF52540">
    <property type="entry name" value="P-loop containing nucleoside triphosphate hydrolases"/>
    <property type="match status" value="1"/>
</dbReference>
<evidence type="ECO:0000313" key="24">
    <source>
        <dbReference type="EMBL" id="EDC6717263.1"/>
    </source>
</evidence>
<reference evidence="24" key="3">
    <citation type="submission" date="2018-07" db="EMBL/GenBank/DDBJ databases">
        <authorList>
            <consortium name="NARMS: The National Antimicrobial Resistance Monitoring System"/>
        </authorList>
    </citation>
    <scope>NUCLEOTIDE SEQUENCE</scope>
    <source>
        <strain evidence="15">CVM N32765</strain>
        <strain evidence="16">CVM N32771</strain>
        <strain evidence="12">CVM N54726</strain>
        <strain evidence="14">CVM N57958F</strain>
        <strain evidence="23">CVM N58670</strain>
        <strain evidence="24">CVM N62967</strain>
        <strain evidence="22">FSIS1505221</strain>
    </source>
</reference>
<dbReference type="EMBL" id="AALRRQ010000030">
    <property type="protein sequence ID" value="EDC6717263.1"/>
    <property type="molecule type" value="Genomic_DNA"/>
</dbReference>
<evidence type="ECO:0000313" key="9">
    <source>
        <dbReference type="EMBL" id="EBW8726746.1"/>
    </source>
</evidence>
<evidence type="ECO:0000313" key="21">
    <source>
        <dbReference type="EMBL" id="ECW9638079.1"/>
    </source>
</evidence>
<gene>
    <name evidence="14" type="ORF">A3179_24165</name>
    <name evidence="15" type="ORF">A9T44_23545</name>
    <name evidence="16" type="ORF">A9T50_24520</name>
    <name evidence="13" type="ORF">ACY89_24495</name>
    <name evidence="20" type="ORF">AKH67_23640</name>
    <name evidence="5" type="ORF">ALX47_23605</name>
    <name evidence="21" type="ORF">ALZ48_23110</name>
    <name evidence="12" type="ORF">APO12_23860</name>
    <name evidence="6" type="ORF">ASH16_22310</name>
    <name evidence="8" type="ORF">AUB25_23790</name>
    <name evidence="22" type="ORF">AYO62_24145</name>
    <name evidence="25" type="ORF">B9R05_23290</name>
    <name evidence="23" type="ORF">BCP44_22830</name>
    <name evidence="9" type="ORF">BGH80_23895</name>
    <name evidence="24" type="ORF">BH531_22975</name>
    <name evidence="17" type="ORF">CIR65_24085</name>
    <name evidence="18" type="ORF">D3E07_24850</name>
    <name evidence="10" type="ORF">D9A38_24540</name>
    <name evidence="19" type="ORF">DN913_24670</name>
    <name evidence="11" type="ORF">ELO16_23765</name>
    <name evidence="4" type="ORF">GL28_23470</name>
    <name evidence="7" type="ORF">JF21_23600</name>
</gene>
<keyword evidence="1" id="KW-0813">Transport</keyword>
<dbReference type="EMBL" id="AAKQYR010000058">
    <property type="protein sequence ID" value="ECU7624571.1"/>
    <property type="molecule type" value="Genomic_DNA"/>
</dbReference>
<evidence type="ECO:0000313" key="14">
    <source>
        <dbReference type="EMBL" id="ECT6385484.1"/>
    </source>
</evidence>
<dbReference type="EMBL" id="AALOWW010000027">
    <property type="protein sequence ID" value="EDB8563383.1"/>
    <property type="molecule type" value="Genomic_DNA"/>
</dbReference>
<feature type="transmembrane region" description="Helical" evidence="2">
    <location>
        <begin position="240"/>
        <end position="260"/>
    </location>
</feature>
<dbReference type="AlphaFoldDB" id="A0A3V2SI79"/>
<dbReference type="GO" id="GO:0005524">
    <property type="term" value="F:ATP binding"/>
    <property type="evidence" value="ECO:0007669"/>
    <property type="project" value="UniProtKB-KW"/>
</dbReference>
<dbReference type="PANTHER" id="PTHR42734">
    <property type="entry name" value="METAL TRANSPORT SYSTEM ATP-BINDING PROTEIN TM_0124-RELATED"/>
    <property type="match status" value="1"/>
</dbReference>
<evidence type="ECO:0000313" key="20">
    <source>
        <dbReference type="EMBL" id="ECW6045437.1"/>
    </source>
</evidence>
<sequence length="666" mass="76631">MLGEISNKGVTSMLIDAVKIYCKKKGMKLLNTDNNISSDIFEHINDYIYDDYFEYKVDIFVCNKNSELPDIFIVEDSSHEFLVYERIIDDFCCLSHQKKQELFSFTGKKIIVFRPFPKTLDTDIIYNKIKNNITVKNLFFIPLSIFSLLLPFYSNLFNSRLIYSSSLVSVIYITIFFVFFAFFDTFFKSMIYKSLTKINHDNFVSISKLIIYLLPITKDNDAPSSSRTLEISTVNYWKSVTLLVVDGVMLIVFAICIVALLGSYSFFLFLFYLASGFFFIYVRFKSYKSTIHSNNINNVRLTDSISLRKNKAQVRFIKFDELYHAFYSNMLLSDKLNYKLDTHNHKWSEFLKLNSFLSMVFMYIVCYLAINSGLLPKASIIAVLIINTRLSVAIISVVNSVYIINVSLYQIKNSLMKLTQGVILPAQNLIKLERIKELTLENVTIESHGRATLSQYNATFSTGSIVIVQGQVGMGKSSFVRSLIAQPPLMYGYIRYNQVNITNIDALTFQREVAYYEPSLSFFKGTLRFNFNLYGVYESERMIFIIKKCCPNMSIDANFLDDVDVDELKLSAGEKQKIIIYMMLEKKPSLIILDDPTSFISENEGINFLRELVSEHKDSIFVIATHNSDVSNIGTEVINIAGEDLSKRIFIQTNKLSMNGIMRKKI</sequence>
<comment type="caution">
    <text evidence="24">The sequence shown here is derived from an EMBL/GenBank/DDBJ whole genome shotgun (WGS) entry which is preliminary data.</text>
</comment>
<organism evidence="24">
    <name type="scientific">Salmonella enterica subsp. enterica serovar Kentucky</name>
    <dbReference type="NCBI Taxonomy" id="192955"/>
    <lineage>
        <taxon>Bacteria</taxon>
        <taxon>Pseudomonadati</taxon>
        <taxon>Pseudomonadota</taxon>
        <taxon>Gammaproteobacteria</taxon>
        <taxon>Enterobacterales</taxon>
        <taxon>Enterobacteriaceae</taxon>
        <taxon>Salmonella</taxon>
    </lineage>
</organism>
<evidence type="ECO:0000313" key="13">
    <source>
        <dbReference type="EMBL" id="ECT0511371.1"/>
    </source>
</evidence>
<dbReference type="EMBL" id="AALKSI010000049">
    <property type="protein sequence ID" value="EDA6270013.1"/>
    <property type="molecule type" value="Genomic_DNA"/>
</dbReference>
<evidence type="ECO:0000313" key="15">
    <source>
        <dbReference type="EMBL" id="ECU7503424.1"/>
    </source>
</evidence>
<dbReference type="EMBL" id="AAKIWH010000055">
    <property type="protein sequence ID" value="ECS2132505.1"/>
    <property type="molecule type" value="Genomic_DNA"/>
</dbReference>
<dbReference type="EMBL" id="AAKLNX010000026">
    <property type="protein sequence ID" value="ECT0511371.1"/>
    <property type="molecule type" value="Genomic_DNA"/>
</dbReference>
<evidence type="ECO:0000256" key="1">
    <source>
        <dbReference type="ARBA" id="ARBA00022448"/>
    </source>
</evidence>
<evidence type="ECO:0000313" key="17">
    <source>
        <dbReference type="EMBL" id="ECU9200364.1"/>
    </source>
</evidence>
<dbReference type="Gene3D" id="3.40.50.300">
    <property type="entry name" value="P-loop containing nucleotide triphosphate hydrolases"/>
    <property type="match status" value="1"/>
</dbReference>
<reference evidence="8 26" key="2">
    <citation type="submission" date="2018-07" db="EMBL/GenBank/DDBJ databases">
        <authorList>
            <consortium name="GenomeTrakr network: Whole genome sequencing for foodborne pathogen traceback"/>
        </authorList>
    </citation>
    <scope>NUCLEOTIDE SEQUENCE [LARGE SCALE GENOMIC DNA]</scope>
    <source>
        <strain evidence="20">15MN00359</strain>
        <strain evidence="13">CFSAN030068</strain>
        <strain evidence="5">CVM-N15245</strain>
        <strain evidence="8">CVM-N27249</strain>
        <strain evidence="4">FL-NRM019</strain>
        <strain evidence="11">FSIS11816516</strain>
        <strain evidence="25">FSIS1700278</strain>
        <strain evidence="17">FSIS1703277</strain>
        <strain evidence="19">FSIS31800522</strain>
        <strain evidence="18">FSIS31800955</strain>
        <strain evidence="10">FSIS31801101</strain>
        <strain evidence="9 26">IA-2010122881</strain>
        <strain evidence="6">NY-N19883</strain>
        <strain evidence="7">WAPHL_SAL-A00479</strain>
    </source>
</reference>
<dbReference type="Proteomes" id="UP000839705">
    <property type="component" value="Unassembled WGS sequence"/>
</dbReference>
<evidence type="ECO:0000313" key="23">
    <source>
        <dbReference type="EMBL" id="EDB8563383.1"/>
    </source>
</evidence>
<dbReference type="EMBL" id="AAGEHN010000036">
    <property type="protein sequence ID" value="EBM9689286.1"/>
    <property type="molecule type" value="Genomic_DNA"/>
</dbReference>
<keyword evidence="2" id="KW-0812">Transmembrane</keyword>
<feature type="transmembrane region" description="Helical" evidence="2">
    <location>
        <begin position="266"/>
        <end position="284"/>
    </location>
</feature>
<keyword evidence="24" id="KW-0547">Nucleotide-binding</keyword>
<dbReference type="EMBL" id="AAKYEZ010000024">
    <property type="protein sequence ID" value="ECW9638079.1"/>
    <property type="molecule type" value="Genomic_DNA"/>
</dbReference>
<dbReference type="InterPro" id="IPR050153">
    <property type="entry name" value="Metal_Ion_Import_ABC"/>
</dbReference>
<proteinExistence type="predicted"/>
<evidence type="ECO:0000313" key="7">
    <source>
        <dbReference type="EMBL" id="EBO2914005.1"/>
    </source>
</evidence>
<name>A0A3V2SI79_SALET</name>
<feature type="domain" description="ABC transporter" evidence="3">
    <location>
        <begin position="438"/>
        <end position="666"/>
    </location>
</feature>
<dbReference type="Proteomes" id="UP000365067">
    <property type="component" value="Unassembled WGS sequence"/>
</dbReference>
<evidence type="ECO:0000313" key="6">
    <source>
        <dbReference type="EMBL" id="EBN3585684.1"/>
    </source>
</evidence>
<evidence type="ECO:0000259" key="3">
    <source>
        <dbReference type="PROSITE" id="PS50893"/>
    </source>
</evidence>
<dbReference type="InterPro" id="IPR003439">
    <property type="entry name" value="ABC_transporter-like_ATP-bd"/>
</dbReference>
<feature type="transmembrane region" description="Helical" evidence="2">
    <location>
        <begin position="380"/>
        <end position="408"/>
    </location>
</feature>
<evidence type="ECO:0000313" key="10">
    <source>
        <dbReference type="EMBL" id="EBZ2434676.1"/>
    </source>
</evidence>
<dbReference type="EMBL" id="AAKRLS010000032">
    <property type="protein sequence ID" value="ECU9200364.1"/>
    <property type="molecule type" value="Genomic_DNA"/>
</dbReference>
<evidence type="ECO:0000313" key="25">
    <source>
        <dbReference type="EMBL" id="EDG7392417.1"/>
    </source>
</evidence>
<dbReference type="EMBL" id="AAGEON010000029">
    <property type="protein sequence ID" value="EBN0512920.1"/>
    <property type="molecule type" value="Genomic_DNA"/>
</dbReference>
<feature type="transmembrane region" description="Helical" evidence="2">
    <location>
        <begin position="138"/>
        <end position="156"/>
    </location>
</feature>
<dbReference type="Pfam" id="PF00005">
    <property type="entry name" value="ABC_tran"/>
    <property type="match status" value="1"/>
</dbReference>
<dbReference type="InterPro" id="IPR027417">
    <property type="entry name" value="P-loop_NTPase"/>
</dbReference>
<evidence type="ECO:0000313" key="12">
    <source>
        <dbReference type="EMBL" id="ECS2132505.1"/>
    </source>
</evidence>
<feature type="transmembrane region" description="Helical" evidence="2">
    <location>
        <begin position="162"/>
        <end position="183"/>
    </location>
</feature>
<dbReference type="EMBL" id="AAGIAU010000027">
    <property type="protein sequence ID" value="EBO2914005.1"/>
    <property type="molecule type" value="Genomic_DNA"/>
</dbReference>
<dbReference type="GO" id="GO:0016887">
    <property type="term" value="F:ATP hydrolysis activity"/>
    <property type="evidence" value="ECO:0007669"/>
    <property type="project" value="InterPro"/>
</dbReference>
<dbReference type="EMBL" id="AAKNKF010000027">
    <property type="protein sequence ID" value="ECT6385484.1"/>
    <property type="molecule type" value="Genomic_DNA"/>
</dbReference>
<evidence type="ECO:0000313" key="8">
    <source>
        <dbReference type="EMBL" id="EBW5970447.1"/>
    </source>
</evidence>
<accession>A0A3V2SI79</accession>
<dbReference type="EMBL" id="AAHULA010000026">
    <property type="protein sequence ID" value="ECA4443725.1"/>
    <property type="molecule type" value="Genomic_DNA"/>
</dbReference>
<dbReference type="EMBL" id="AAKQXS010000026">
    <property type="protein sequence ID" value="ECU7503424.1"/>
    <property type="molecule type" value="Genomic_DNA"/>
</dbReference>
<evidence type="ECO:0000313" key="16">
    <source>
        <dbReference type="EMBL" id="ECU7624571.1"/>
    </source>
</evidence>
<dbReference type="EMBL" id="AAGFNW010000039">
    <property type="protein sequence ID" value="EBN3585684.1"/>
    <property type="molecule type" value="Genomic_DNA"/>
</dbReference>
<reference evidence="21" key="1">
    <citation type="submission" date="2018-07" db="EMBL/GenBank/DDBJ databases">
        <authorList>
            <consortium name="PulseNet: The National Subtyping Network for Foodborne Disease Surveillance"/>
            <person name="Tarr C.L."/>
            <person name="Trees E."/>
            <person name="Katz L.S."/>
            <person name="Carleton-Romer H.A."/>
            <person name="Stroika S."/>
            <person name="Kucerova Z."/>
            <person name="Roache K.F."/>
            <person name="Sabol A.L."/>
            <person name="Besser J."/>
            <person name="Gerner-Smidt P."/>
        </authorList>
    </citation>
    <scope>NUCLEOTIDE SEQUENCE</scope>
    <source>
        <strain evidence="21">PNUSAS000719</strain>
    </source>
</reference>
<protein>
    <submittedName>
        <fullName evidence="24">ATP-binding cassette domain-containing protein</fullName>
    </submittedName>
</protein>
<evidence type="ECO:0000256" key="2">
    <source>
        <dbReference type="SAM" id="Phobius"/>
    </source>
</evidence>
<dbReference type="EMBL" id="AAKSVW010000064">
    <property type="protein sequence ID" value="ECV0336902.1"/>
    <property type="molecule type" value="Genomic_DNA"/>
</dbReference>
<evidence type="ECO:0000313" key="11">
    <source>
        <dbReference type="EMBL" id="ECA4443725.1"/>
    </source>
</evidence>
<evidence type="ECO:0000313" key="26">
    <source>
        <dbReference type="Proteomes" id="UP000365067"/>
    </source>
</evidence>